<dbReference type="InterPro" id="IPR015797">
    <property type="entry name" value="NUDIX_hydrolase-like_dom_sf"/>
</dbReference>
<keyword evidence="2" id="KW-0378">Hydrolase</keyword>
<dbReference type="Pfam" id="PF00293">
    <property type="entry name" value="NUDIX"/>
    <property type="match status" value="1"/>
</dbReference>
<proteinExistence type="predicted"/>
<sequence>MEPIIRVVGVVMRDERGRILTVRKRGTSRFMLPGGKPEPEETVEETAARECAEELHAVLNPEQLTLLGRFESAAANEPGHRLESTVMVHPLVAHGEPAAEIAELRWLDASAPLPGDLAPLLEHHVVPALAAQAGQTEE</sequence>
<comment type="cofactor">
    <cofactor evidence="1">
        <name>Mg(2+)</name>
        <dbReference type="ChEBI" id="CHEBI:18420"/>
    </cofactor>
</comment>
<gene>
    <name evidence="4" type="ORF">QQX04_09560</name>
</gene>
<evidence type="ECO:0000256" key="2">
    <source>
        <dbReference type="ARBA" id="ARBA00022801"/>
    </source>
</evidence>
<evidence type="ECO:0000313" key="4">
    <source>
        <dbReference type="EMBL" id="MDN4473234.1"/>
    </source>
</evidence>
<accession>A0ABT8G259</accession>
<evidence type="ECO:0000313" key="5">
    <source>
        <dbReference type="Proteomes" id="UP001172738"/>
    </source>
</evidence>
<dbReference type="CDD" id="cd04690">
    <property type="entry name" value="NUDIX_Hydrolase"/>
    <property type="match status" value="1"/>
</dbReference>
<dbReference type="PANTHER" id="PTHR43046:SF2">
    <property type="entry name" value="8-OXO-DGTP DIPHOSPHATASE-RELATED"/>
    <property type="match status" value="1"/>
</dbReference>
<dbReference type="Gene3D" id="3.90.79.10">
    <property type="entry name" value="Nucleoside Triphosphate Pyrophosphohydrolase"/>
    <property type="match status" value="1"/>
</dbReference>
<dbReference type="PROSITE" id="PS51462">
    <property type="entry name" value="NUDIX"/>
    <property type="match status" value="1"/>
</dbReference>
<dbReference type="SUPFAM" id="SSF55811">
    <property type="entry name" value="Nudix"/>
    <property type="match status" value="1"/>
</dbReference>
<dbReference type="EMBL" id="JAUHPV010000005">
    <property type="protein sequence ID" value="MDN4473234.1"/>
    <property type="molecule type" value="Genomic_DNA"/>
</dbReference>
<protein>
    <submittedName>
        <fullName evidence="4">NUDIX domain-containing protein</fullName>
    </submittedName>
</protein>
<evidence type="ECO:0000256" key="1">
    <source>
        <dbReference type="ARBA" id="ARBA00001946"/>
    </source>
</evidence>
<feature type="domain" description="Nudix hydrolase" evidence="3">
    <location>
        <begin position="3"/>
        <end position="131"/>
    </location>
</feature>
<dbReference type="PANTHER" id="PTHR43046">
    <property type="entry name" value="GDP-MANNOSE MANNOSYL HYDROLASE"/>
    <property type="match status" value="1"/>
</dbReference>
<evidence type="ECO:0000259" key="3">
    <source>
        <dbReference type="PROSITE" id="PS51462"/>
    </source>
</evidence>
<name>A0ABT8G259_9MICO</name>
<dbReference type="InterPro" id="IPR000086">
    <property type="entry name" value="NUDIX_hydrolase_dom"/>
</dbReference>
<keyword evidence="5" id="KW-1185">Reference proteome</keyword>
<comment type="caution">
    <text evidence="4">The sequence shown here is derived from an EMBL/GenBank/DDBJ whole genome shotgun (WGS) entry which is preliminary data.</text>
</comment>
<reference evidence="4" key="1">
    <citation type="submission" date="2023-06" db="EMBL/GenBank/DDBJ databases">
        <title>SYSU T00b26.</title>
        <authorList>
            <person name="Gao L."/>
            <person name="Fang B.-Z."/>
            <person name="Li W.-J."/>
        </authorList>
    </citation>
    <scope>NUCLEOTIDE SEQUENCE</scope>
    <source>
        <strain evidence="4">SYSU T00b26</strain>
    </source>
</reference>
<organism evidence="4 5">
    <name type="scientific">Demequina zhanjiangensis</name>
    <dbReference type="NCBI Taxonomy" id="3051659"/>
    <lineage>
        <taxon>Bacteria</taxon>
        <taxon>Bacillati</taxon>
        <taxon>Actinomycetota</taxon>
        <taxon>Actinomycetes</taxon>
        <taxon>Micrococcales</taxon>
        <taxon>Demequinaceae</taxon>
        <taxon>Demequina</taxon>
    </lineage>
</organism>
<dbReference type="RefSeq" id="WP_301128553.1">
    <property type="nucleotide sequence ID" value="NZ_JAUHPV010000005.1"/>
</dbReference>
<dbReference type="Proteomes" id="UP001172738">
    <property type="component" value="Unassembled WGS sequence"/>
</dbReference>